<evidence type="ECO:0000259" key="8">
    <source>
        <dbReference type="Pfam" id="PF09335"/>
    </source>
</evidence>
<reference evidence="9 10" key="1">
    <citation type="submission" date="2018-03" db="EMBL/GenBank/DDBJ databases">
        <title>Genomic Encyclopedia of Archaeal and Bacterial Type Strains, Phase II (KMG-II): from individual species to whole genera.</title>
        <authorList>
            <person name="Goeker M."/>
        </authorList>
    </citation>
    <scope>NUCLEOTIDE SEQUENCE [LARGE SCALE GENOMIC DNA]</scope>
    <source>
        <strain evidence="9 10">DSM 43146</strain>
    </source>
</reference>
<feature type="transmembrane region" description="Helical" evidence="7">
    <location>
        <begin position="153"/>
        <end position="174"/>
    </location>
</feature>
<dbReference type="InterPro" id="IPR032816">
    <property type="entry name" value="VTT_dom"/>
</dbReference>
<evidence type="ECO:0000256" key="5">
    <source>
        <dbReference type="ARBA" id="ARBA00022989"/>
    </source>
</evidence>
<dbReference type="EMBL" id="PVMZ01000005">
    <property type="protein sequence ID" value="PRX22067.1"/>
    <property type="molecule type" value="Genomic_DNA"/>
</dbReference>
<evidence type="ECO:0000256" key="6">
    <source>
        <dbReference type="ARBA" id="ARBA00023136"/>
    </source>
</evidence>
<dbReference type="GO" id="GO:0005886">
    <property type="term" value="C:plasma membrane"/>
    <property type="evidence" value="ECO:0007669"/>
    <property type="project" value="UniProtKB-SubCell"/>
</dbReference>
<keyword evidence="5 7" id="KW-1133">Transmembrane helix</keyword>
<feature type="transmembrane region" description="Helical" evidence="7">
    <location>
        <begin position="74"/>
        <end position="98"/>
    </location>
</feature>
<dbReference type="OrthoDB" id="3290285at2"/>
<feature type="domain" description="VTT" evidence="8">
    <location>
        <begin position="62"/>
        <end position="176"/>
    </location>
</feature>
<feature type="transmembrane region" description="Helical" evidence="7">
    <location>
        <begin position="125"/>
        <end position="146"/>
    </location>
</feature>
<gene>
    <name evidence="9" type="ORF">CLV67_105244</name>
</gene>
<comment type="subcellular location">
    <subcellularLocation>
        <location evidence="1 7">Cell membrane</location>
        <topology evidence="1 7">Multi-pass membrane protein</topology>
    </subcellularLocation>
</comment>
<keyword evidence="3 7" id="KW-1003">Cell membrane</keyword>
<sequence length="220" mass="21480">MFPRSPAVRLTLLVVLVSSFAAAVAVFGVPEPAALAAEVSGLGAAGPVVVVAASAFLLLALVPRSVLAAGAGLVFGPLAGGIYVLAGATLAALAAFAAGRALGRDFVASRARLAAVGGWLTRRGMVGVALLRILPVAPFGLVSYGFGTTGIRVGSYLAGTAAGAAPSTFVYASLGDSALSPGSPGFLVSVAAAALLAAGGAAAAAMLRRREPRTDTVRVP</sequence>
<keyword evidence="10" id="KW-1185">Reference proteome</keyword>
<keyword evidence="4 7" id="KW-0812">Transmembrane</keyword>
<comment type="similarity">
    <text evidence="2 7">Belongs to the TVP38/TMEM64 family.</text>
</comment>
<protein>
    <recommendedName>
        <fullName evidence="7">TVP38/TMEM64 family membrane protein</fullName>
    </recommendedName>
</protein>
<comment type="caution">
    <text evidence="9">The sequence shown here is derived from an EMBL/GenBank/DDBJ whole genome shotgun (WGS) entry which is preliminary data.</text>
</comment>
<dbReference type="AlphaFoldDB" id="A0A2T0KFC5"/>
<dbReference type="Pfam" id="PF09335">
    <property type="entry name" value="VTT_dom"/>
    <property type="match status" value="1"/>
</dbReference>
<dbReference type="PANTHER" id="PTHR12677:SF59">
    <property type="entry name" value="GOLGI APPARATUS MEMBRANE PROTEIN TVP38-RELATED"/>
    <property type="match status" value="1"/>
</dbReference>
<feature type="transmembrane region" description="Helical" evidence="7">
    <location>
        <begin position="186"/>
        <end position="207"/>
    </location>
</feature>
<evidence type="ECO:0000313" key="9">
    <source>
        <dbReference type="EMBL" id="PRX22067.1"/>
    </source>
</evidence>
<evidence type="ECO:0000256" key="2">
    <source>
        <dbReference type="ARBA" id="ARBA00008640"/>
    </source>
</evidence>
<evidence type="ECO:0000256" key="1">
    <source>
        <dbReference type="ARBA" id="ARBA00004651"/>
    </source>
</evidence>
<evidence type="ECO:0000256" key="7">
    <source>
        <dbReference type="RuleBase" id="RU366058"/>
    </source>
</evidence>
<dbReference type="PANTHER" id="PTHR12677">
    <property type="entry name" value="GOLGI APPARATUS MEMBRANE PROTEIN TVP38-RELATED"/>
    <property type="match status" value="1"/>
</dbReference>
<proteinExistence type="inferred from homology"/>
<dbReference type="InterPro" id="IPR015414">
    <property type="entry name" value="TMEM64"/>
</dbReference>
<dbReference type="RefSeq" id="WP_106318684.1">
    <property type="nucleotide sequence ID" value="NZ_BOMO01000034.1"/>
</dbReference>
<evidence type="ECO:0000256" key="4">
    <source>
        <dbReference type="ARBA" id="ARBA00022692"/>
    </source>
</evidence>
<organism evidence="9 10">
    <name type="scientific">Actinoplanes italicus</name>
    <dbReference type="NCBI Taxonomy" id="113567"/>
    <lineage>
        <taxon>Bacteria</taxon>
        <taxon>Bacillati</taxon>
        <taxon>Actinomycetota</taxon>
        <taxon>Actinomycetes</taxon>
        <taxon>Micromonosporales</taxon>
        <taxon>Micromonosporaceae</taxon>
        <taxon>Actinoplanes</taxon>
    </lineage>
</organism>
<keyword evidence="6 7" id="KW-0472">Membrane</keyword>
<name>A0A2T0KFC5_9ACTN</name>
<dbReference type="Proteomes" id="UP000239415">
    <property type="component" value="Unassembled WGS sequence"/>
</dbReference>
<evidence type="ECO:0000256" key="3">
    <source>
        <dbReference type="ARBA" id="ARBA00022475"/>
    </source>
</evidence>
<accession>A0A2T0KFC5</accession>
<evidence type="ECO:0000313" key="10">
    <source>
        <dbReference type="Proteomes" id="UP000239415"/>
    </source>
</evidence>
<feature type="transmembrane region" description="Helical" evidence="7">
    <location>
        <begin position="44"/>
        <end position="62"/>
    </location>
</feature>